<evidence type="ECO:0000313" key="4">
    <source>
        <dbReference type="Proteomes" id="UP000585258"/>
    </source>
</evidence>
<dbReference type="SUPFAM" id="SSF53474">
    <property type="entry name" value="alpha/beta-Hydrolases"/>
    <property type="match status" value="1"/>
</dbReference>
<reference evidence="3 4" key="1">
    <citation type="submission" date="2020-08" db="EMBL/GenBank/DDBJ databases">
        <title>Clostridia isolated from Swiss meat.</title>
        <authorList>
            <person name="Wambui J."/>
            <person name="Stevens M.J.A."/>
            <person name="Stephan R."/>
        </authorList>
    </citation>
    <scope>NUCLEOTIDE SEQUENCE [LARGE SCALE GENOMIC DNA]</scope>
    <source>
        <strain evidence="3 4">CM001</strain>
    </source>
</reference>
<comment type="caution">
    <text evidence="3">The sequence shown here is derived from an EMBL/GenBank/DDBJ whole genome shotgun (WGS) entry which is preliminary data.</text>
</comment>
<dbReference type="Proteomes" id="UP000585258">
    <property type="component" value="Unassembled WGS sequence"/>
</dbReference>
<dbReference type="PANTHER" id="PTHR11487">
    <property type="entry name" value="THIOESTERASE"/>
    <property type="match status" value="1"/>
</dbReference>
<accession>A0A7X0SAT2</accession>
<gene>
    <name evidence="3" type="ORF">H7E68_05275</name>
</gene>
<evidence type="ECO:0000259" key="2">
    <source>
        <dbReference type="Pfam" id="PF00975"/>
    </source>
</evidence>
<dbReference type="RefSeq" id="WP_185163818.1">
    <property type="nucleotide sequence ID" value="NZ_JACKWY010000002.1"/>
</dbReference>
<dbReference type="InterPro" id="IPR012223">
    <property type="entry name" value="TEII"/>
</dbReference>
<name>A0A7X0SAT2_9CLOT</name>
<dbReference type="PANTHER" id="PTHR11487:SF0">
    <property type="entry name" value="S-ACYL FATTY ACID SYNTHASE THIOESTERASE, MEDIUM CHAIN"/>
    <property type="match status" value="1"/>
</dbReference>
<dbReference type="Pfam" id="PF00975">
    <property type="entry name" value="Thioesterase"/>
    <property type="match status" value="1"/>
</dbReference>
<proteinExistence type="inferred from homology"/>
<dbReference type="Gene3D" id="3.40.50.1820">
    <property type="entry name" value="alpha/beta hydrolase"/>
    <property type="match status" value="1"/>
</dbReference>
<evidence type="ECO:0000256" key="1">
    <source>
        <dbReference type="ARBA" id="ARBA00007169"/>
    </source>
</evidence>
<evidence type="ECO:0000313" key="3">
    <source>
        <dbReference type="EMBL" id="MBB6714147.1"/>
    </source>
</evidence>
<organism evidence="3 4">
    <name type="scientific">Clostridium gasigenes</name>
    <dbReference type="NCBI Taxonomy" id="94869"/>
    <lineage>
        <taxon>Bacteria</taxon>
        <taxon>Bacillati</taxon>
        <taxon>Bacillota</taxon>
        <taxon>Clostridia</taxon>
        <taxon>Eubacteriales</taxon>
        <taxon>Clostridiaceae</taxon>
        <taxon>Clostridium</taxon>
    </lineage>
</organism>
<dbReference type="InterPro" id="IPR001031">
    <property type="entry name" value="Thioesterase"/>
</dbReference>
<dbReference type="GO" id="GO:0008610">
    <property type="term" value="P:lipid biosynthetic process"/>
    <property type="evidence" value="ECO:0007669"/>
    <property type="project" value="TreeGrafter"/>
</dbReference>
<dbReference type="AlphaFoldDB" id="A0A7X0SAT2"/>
<comment type="similarity">
    <text evidence="1">Belongs to the thioesterase family.</text>
</comment>
<protein>
    <submittedName>
        <fullName evidence="3">Thioesterase</fullName>
    </submittedName>
</protein>
<dbReference type="EMBL" id="JACKWY010000002">
    <property type="protein sequence ID" value="MBB6714147.1"/>
    <property type="molecule type" value="Genomic_DNA"/>
</dbReference>
<dbReference type="InterPro" id="IPR029058">
    <property type="entry name" value="AB_hydrolase_fold"/>
</dbReference>
<feature type="domain" description="Thioesterase" evidence="2">
    <location>
        <begin position="3"/>
        <end position="226"/>
    </location>
</feature>
<sequence length="229" mass="26566">MLLFCLPYAGGSEGIYFNWTKYLDHSIKLCPISLKGRGKRFYEDFYENLNEAIDDIFNNIKNQLDEDDYAIYGHSMGSLLAYELYYKIKENGLKEPKHIFFSGYGSPNIIKEQDNIYALPDNEFIDNVIELGGTPKEIAENNELLELFIPILRSDFKLLETYIYTHRNDKIGCNVSILNGKDDDITKNEILGWKDISDGELNIYNFDGDHFFINDNIEKIVRIINNTLL</sequence>